<dbReference type="OrthoDB" id="62952at2759"/>
<dbReference type="InterPro" id="IPR056884">
    <property type="entry name" value="NPHP3-like_N"/>
</dbReference>
<sequence>MPSSTAENGGFRHKWRQRLGRFRHSTCLPQTAQEDPIPETNSASIPLYATPTANPLPQGEASAGNGDAQSRADESDPGRNSLEQNLVSDPLTLSNDNGSYMVPSDIWSAAYQEAVDTLGEEIDIAILKGKNVEQLFKKLEEIDKDKTQESAFLRGVKGCPEKLTESSAQIAISFATADANFANQIAEMLEQISYIDECDTLGQKADRKDIHKALVLVYMKLLEFYKVAFEILTRKGAKLIMKMILENDRLPKIVQGFLQYSETLRKLIDKATFEIVEDIKGMLYDDHIARWLGSDKMSRQSHYHDTLQDLMANRACEFLLAHANFIHWYHASDAQQLAILGDMGCGKTVSMAFLVDELRQRNEHQLPQPKMCYYYCRDDETGQAIYIFSALILSLLEQLRGLKKPFFEWYRQAQTSGIFDPATSAKALEGFLQKLLESIDRPVFILIDGLDECDEASRRTLLKLLKKLSQTIPGLKTIVSSRPQEEILEQLDGTPRMNIGSNAHRDAFIVEKTVEMQLPDLSPSVKALVIEKLSHLAQGSAMWTKMVTELIKVRKIKALKPMQSFLDEIPLPGKLSELYVTLLSRCTSNDPENLNLASTALKLLAVARRPLSILELAWAVALGVTQNITTVIALDNLVDYQRVMGLIYPFIASVDFNDTKKRQVRLVHQSVKEFIIKEWTFNPPYTEDPTSEETEKLSLGEIVENLDAFILDICIRYLLLDEINNRSVFSEEQMAIAELPQEIDLFNDNEGPVNYDPYATWESWEENMIRYDPTERGLGEFFIYASCHWVEHFGVVPIEPRSGLASIERLCQVGSTRLHNWIQQNCRPGCAIQPRFTFDSSLYDPLSITSLYGSEAMLRLLLVNTDFDKKNFHQNSAMRAADQILLWGDLPRLRIIFLDDRVGHELQNLDFFRIIMKNWSHPTTDHQNWDLAFDLVDYVTDKLVQEQWGNDLLCMAAGAGCVPIIRRLISSAQLKAELRSELLRESQRENQGSHFSEPTHQSIGKAILGNHVDVVQFLLGMDGIEAHLRHRNHHGENVLHLASITCNPVMFRLLVPRFQEGVHQADDQGETALLRIIKNYSALRNRYESVEILLAESGIDWNSYSWDGQQDPLRMAVHLGDLEMCSILIRSGNLNPLSALAFGEEGQMYLRDSPMENKENILPILQLLCTHANITSTDVK</sequence>
<dbReference type="PROSITE" id="PS50837">
    <property type="entry name" value="NACHT"/>
    <property type="match status" value="1"/>
</dbReference>
<dbReference type="PANTHER" id="PTHR10039">
    <property type="entry name" value="AMELOGENIN"/>
    <property type="match status" value="1"/>
</dbReference>
<dbReference type="SUPFAM" id="SSF52540">
    <property type="entry name" value="P-loop containing nucleoside triphosphate hydrolases"/>
    <property type="match status" value="1"/>
</dbReference>
<feature type="compositionally biased region" description="Polar residues" evidence="2">
    <location>
        <begin position="27"/>
        <end position="44"/>
    </location>
</feature>
<dbReference type="Proteomes" id="UP000214365">
    <property type="component" value="Unassembled WGS sequence"/>
</dbReference>
<accession>A0A225A9Q2</accession>
<dbReference type="InterPro" id="IPR002110">
    <property type="entry name" value="Ankyrin_rpt"/>
</dbReference>
<protein>
    <recommendedName>
        <fullName evidence="3">NACHT domain-containing protein</fullName>
    </recommendedName>
</protein>
<feature type="region of interest" description="Disordered" evidence="2">
    <location>
        <begin position="22"/>
        <end position="94"/>
    </location>
</feature>
<feature type="domain" description="NACHT" evidence="3">
    <location>
        <begin position="335"/>
        <end position="483"/>
    </location>
</feature>
<evidence type="ECO:0000313" key="5">
    <source>
        <dbReference type="Proteomes" id="UP000214365"/>
    </source>
</evidence>
<dbReference type="RefSeq" id="XP_020117623.1">
    <property type="nucleotide sequence ID" value="XM_020261979.1"/>
</dbReference>
<dbReference type="GeneID" id="31006654"/>
<evidence type="ECO:0000313" key="4">
    <source>
        <dbReference type="EMBL" id="OKL57502.1"/>
    </source>
</evidence>
<dbReference type="InterPro" id="IPR036770">
    <property type="entry name" value="Ankyrin_rpt-contain_sf"/>
</dbReference>
<dbReference type="Pfam" id="PF24883">
    <property type="entry name" value="NPHP3_N"/>
    <property type="match status" value="1"/>
</dbReference>
<evidence type="ECO:0000259" key="3">
    <source>
        <dbReference type="PROSITE" id="PS50837"/>
    </source>
</evidence>
<comment type="caution">
    <text evidence="4">The sequence shown here is derived from an EMBL/GenBank/DDBJ whole genome shotgun (WGS) entry which is preliminary data.</text>
</comment>
<evidence type="ECO:0000256" key="2">
    <source>
        <dbReference type="SAM" id="MobiDB-lite"/>
    </source>
</evidence>
<keyword evidence="1" id="KW-0677">Repeat</keyword>
<feature type="compositionally biased region" description="Polar residues" evidence="2">
    <location>
        <begin position="81"/>
        <end position="94"/>
    </location>
</feature>
<dbReference type="InterPro" id="IPR027417">
    <property type="entry name" value="P-loop_NTPase"/>
</dbReference>
<evidence type="ECO:0000256" key="1">
    <source>
        <dbReference type="ARBA" id="ARBA00022737"/>
    </source>
</evidence>
<keyword evidence="5" id="KW-1185">Reference proteome</keyword>
<organism evidence="4 5">
    <name type="scientific">Talaromyces atroroseus</name>
    <dbReference type="NCBI Taxonomy" id="1441469"/>
    <lineage>
        <taxon>Eukaryota</taxon>
        <taxon>Fungi</taxon>
        <taxon>Dikarya</taxon>
        <taxon>Ascomycota</taxon>
        <taxon>Pezizomycotina</taxon>
        <taxon>Eurotiomycetes</taxon>
        <taxon>Eurotiomycetidae</taxon>
        <taxon>Eurotiales</taxon>
        <taxon>Trichocomaceae</taxon>
        <taxon>Talaromyces</taxon>
        <taxon>Talaromyces sect. Trachyspermi</taxon>
    </lineage>
</organism>
<dbReference type="Pfam" id="PF12796">
    <property type="entry name" value="Ank_2"/>
    <property type="match status" value="1"/>
</dbReference>
<dbReference type="AlphaFoldDB" id="A0A225A9Q2"/>
<proteinExistence type="predicted"/>
<dbReference type="EMBL" id="LFMY01000011">
    <property type="protein sequence ID" value="OKL57502.1"/>
    <property type="molecule type" value="Genomic_DNA"/>
</dbReference>
<gene>
    <name evidence="4" type="ORF">UA08_06898</name>
</gene>
<dbReference type="SUPFAM" id="SSF48403">
    <property type="entry name" value="Ankyrin repeat"/>
    <property type="match status" value="1"/>
</dbReference>
<reference evidence="4 5" key="1">
    <citation type="submission" date="2015-06" db="EMBL/GenBank/DDBJ databases">
        <title>Talaromyces atroroseus IBT 11181 draft genome.</title>
        <authorList>
            <person name="Rasmussen K.B."/>
            <person name="Rasmussen S."/>
            <person name="Petersen B."/>
            <person name="Sicheritz-Ponten T."/>
            <person name="Mortensen U.H."/>
            <person name="Thrane U."/>
        </authorList>
    </citation>
    <scope>NUCLEOTIDE SEQUENCE [LARGE SCALE GENOMIC DNA]</scope>
    <source>
        <strain evidence="4 5">IBT 11181</strain>
    </source>
</reference>
<dbReference type="Gene3D" id="1.25.40.20">
    <property type="entry name" value="Ankyrin repeat-containing domain"/>
    <property type="match status" value="1"/>
</dbReference>
<dbReference type="Gene3D" id="3.40.50.300">
    <property type="entry name" value="P-loop containing nucleotide triphosphate hydrolases"/>
    <property type="match status" value="1"/>
</dbReference>
<dbReference type="InterPro" id="IPR007111">
    <property type="entry name" value="NACHT_NTPase"/>
</dbReference>
<name>A0A225A9Q2_TALAT</name>
<dbReference type="PANTHER" id="PTHR10039:SF10">
    <property type="entry name" value="NACHT DOMAIN-CONTAINING PROTEIN"/>
    <property type="match status" value="1"/>
</dbReference>